<keyword evidence="2" id="KW-0472">Membrane</keyword>
<keyword evidence="2" id="KW-1133">Transmembrane helix</keyword>
<dbReference type="NCBIfam" id="TIGR00350">
    <property type="entry name" value="lytR_cpsA_psr"/>
    <property type="match status" value="1"/>
</dbReference>
<dbReference type="GeneID" id="77461284"/>
<organism evidence="4 5">
    <name type="scientific">Faecalicoccus pleomorphus</name>
    <dbReference type="NCBI Taxonomy" id="1323"/>
    <lineage>
        <taxon>Bacteria</taxon>
        <taxon>Bacillati</taxon>
        <taxon>Bacillota</taxon>
        <taxon>Erysipelotrichia</taxon>
        <taxon>Erysipelotrichales</taxon>
        <taxon>Erysipelotrichaceae</taxon>
        <taxon>Faecalicoccus</taxon>
    </lineage>
</organism>
<reference evidence="4 5" key="1">
    <citation type="submission" date="2018-06" db="EMBL/GenBank/DDBJ databases">
        <authorList>
            <consortium name="Pathogen Informatics"/>
            <person name="Doyle S."/>
        </authorList>
    </citation>
    <scope>NUCLEOTIDE SEQUENCE [LARGE SCALE GENOMIC DNA]</scope>
    <source>
        <strain evidence="4 5">NCTC11087</strain>
    </source>
</reference>
<dbReference type="InterPro" id="IPR004474">
    <property type="entry name" value="LytR_CpsA_psr"/>
</dbReference>
<dbReference type="EMBL" id="UHFX01000003">
    <property type="protein sequence ID" value="SUO03428.1"/>
    <property type="molecule type" value="Genomic_DNA"/>
</dbReference>
<dbReference type="AlphaFoldDB" id="A0A380LHV1"/>
<dbReference type="Gene3D" id="3.40.630.190">
    <property type="entry name" value="LCP protein"/>
    <property type="match status" value="1"/>
</dbReference>
<name>A0A380LHV1_9FIRM</name>
<dbReference type="PANTHER" id="PTHR33392:SF6">
    <property type="entry name" value="POLYISOPRENYL-TEICHOIC ACID--PEPTIDOGLYCAN TEICHOIC ACID TRANSFERASE TAGU"/>
    <property type="match status" value="1"/>
</dbReference>
<dbReference type="OrthoDB" id="27330at2"/>
<dbReference type="PANTHER" id="PTHR33392">
    <property type="entry name" value="POLYISOPRENYL-TEICHOIC ACID--PEPTIDOGLYCAN TEICHOIC ACID TRANSFERASE TAGU"/>
    <property type="match status" value="1"/>
</dbReference>
<evidence type="ECO:0000313" key="4">
    <source>
        <dbReference type="EMBL" id="SUO03428.1"/>
    </source>
</evidence>
<dbReference type="Gene3D" id="3.40.190.10">
    <property type="entry name" value="Periplasmic binding protein-like II"/>
    <property type="match status" value="1"/>
</dbReference>
<dbReference type="InterPro" id="IPR050922">
    <property type="entry name" value="LytR/CpsA/Psr_CW_biosynth"/>
</dbReference>
<evidence type="ECO:0000259" key="3">
    <source>
        <dbReference type="Pfam" id="PF03816"/>
    </source>
</evidence>
<sequence length="493" mass="54592">MKKVERILYVTLSVLLVLCTGFLFYELITLKAIPNQFLFLAIAVFCVLDVLLILLVNFYFKKKVGRIISAIFMVLIMVVSGTVGYYVQATNSMLEKISTPSRGANMVSVIVKESSDYETIQDLKEKTIGMLSTISKDRTETCVKDIESHHVDFESQKYDSLSGMVDAFYKYEVDAIILPESSRSAITDMEDFANFNINTRVIFQTEIEVNNNTEAKSVDDIMSHSFNVLITGSDSRVDIEENARSDVNMVVTVNPNTQTILLTSIPRDYYVTTVCDADDGCQNGAMDKLTHTGMNGVNTTKMTIENLLGIEINYTFKVGFDSVTEVVNALGGIDVNVPEEAAVASSTQTKGFSIAAGQQHIDGKTALNFSRERYAYVDGDRQRTRNQQIVLMGIIDAVTSPSVLMNYTSLLEALGNTFETNLSSDEIASLVQFQLDKNPSWKIEQYMLDGTGDSLMCAEIGTTAYVMIPDQATVKEAKQKISDVLHADTSTNE</sequence>
<dbReference type="RefSeq" id="WP_022789798.1">
    <property type="nucleotide sequence ID" value="NZ_UHFX01000003.1"/>
</dbReference>
<comment type="similarity">
    <text evidence="1">Belongs to the LytR/CpsA/Psr (LCP) family.</text>
</comment>
<feature type="domain" description="Cell envelope-related transcriptional attenuator" evidence="3">
    <location>
        <begin position="244"/>
        <end position="398"/>
    </location>
</feature>
<protein>
    <submittedName>
        <fullName evidence="4">Integral membrane regulatory protein Wzg</fullName>
    </submittedName>
</protein>
<keyword evidence="5" id="KW-1185">Reference proteome</keyword>
<gene>
    <name evidence="4" type="primary">wzg</name>
    <name evidence="4" type="ORF">NCTC11087_00290</name>
</gene>
<feature type="transmembrane region" description="Helical" evidence="2">
    <location>
        <begin position="67"/>
        <end position="87"/>
    </location>
</feature>
<evidence type="ECO:0000256" key="2">
    <source>
        <dbReference type="SAM" id="Phobius"/>
    </source>
</evidence>
<evidence type="ECO:0000256" key="1">
    <source>
        <dbReference type="ARBA" id="ARBA00006068"/>
    </source>
</evidence>
<feature type="transmembrane region" description="Helical" evidence="2">
    <location>
        <begin position="7"/>
        <end position="25"/>
    </location>
</feature>
<dbReference type="Proteomes" id="UP000255523">
    <property type="component" value="Unassembled WGS sequence"/>
</dbReference>
<evidence type="ECO:0000313" key="5">
    <source>
        <dbReference type="Proteomes" id="UP000255523"/>
    </source>
</evidence>
<dbReference type="Pfam" id="PF03816">
    <property type="entry name" value="LytR_cpsA_psr"/>
    <property type="match status" value="1"/>
</dbReference>
<proteinExistence type="inferred from homology"/>
<feature type="transmembrane region" description="Helical" evidence="2">
    <location>
        <begin position="37"/>
        <end position="60"/>
    </location>
</feature>
<keyword evidence="2" id="KW-0812">Transmembrane</keyword>
<accession>A0A380LHV1</accession>